<keyword evidence="1" id="KW-1133">Transmembrane helix</keyword>
<keyword evidence="1" id="KW-0472">Membrane</keyword>
<keyword evidence="3" id="KW-1185">Reference proteome</keyword>
<sequence>MNRPSPTVDSAAAELRSPARSGRVAHAVFWGVLVALVVLVFGDSLLGRSVPAVRDSLHFYFPLNRLIVEYLGAGELPLWNPRIHGGLPLLGYPTAAVLYPPKVLFFLLPLPAAASWFLALHVAGAAAAMRFLALRLGAVPTGAAVAGLCYGFGGYVLFLTSNWVFLCGAAWMPLGLHFGWNVVKRSRLLDGAGLAFVLAMMVFAGDSQTAYMLGVMLVFLAVLRSARMVAIGRRLKGASAKMQKRPRPSEKKPSRLSELRPLFLPVLRLVGAAGVAAALSAVQLVPTMELVARSERSVVQVPRSIWQVPAFLWESAHEPRVDTGRPPNWYDAIIGFPPPPAFHEYQTYGFSYEPVRMPQLIWPYLGGRRMPVRADWATAAGLITGHYWVPTIYAGSWTFLGFLFAAQFFRGTLLRRWLSWSAILFFLAAFGVYGPGWVLGFLQGDDAVSQQLRGGIGGVYWFFVTLLPGFASFRFPGKMLLVPHLCACLLVGLSFRQLLVHRNLRNVLLVVAAISGVGLVAVFLMGDRWFDLMVAVQRVTGARTGGGDLSELEQSVFANGRLDVMRSFAIGLVGTSLYAGIMSFAGVRGLSRGARLTAIAFPVLVGVDLFAGNSWMVQRVESETLMRPPLVVELMAANGGMPPEDKPEIPRRLYLDIDKLIRTGDGFLFGQEVGEDWDYVRVETTTVHDGGMNLSVVPWGYTPMFTAGTISDATYESMFDNLTFLDAGREVGPRRTMDLWGVKYFIFTDGPPGARGSANDAYRFAWGEASRRPAPFLPSGPRLPSLVESPPEGDLFRDVIVNESAFPRAWLVHDIVPIEPVEIDARSKWLPIVRKLIYPQSGAPDLRKLAVVEDPELAGELGSGVTRFPVPRPDEESVEVVSYRPNEIVIDVVLSGRGVLVLADQYFPGWTVSIATDDGPPVPGRVVRTNRAMRGVPLPEGRHRLTFTYRPTSVTVGLVGSVLSWCVFLACVGRARWPRRKKSDADPRLGETIAS</sequence>
<feature type="transmembrane region" description="Helical" evidence="1">
    <location>
        <begin position="568"/>
        <end position="587"/>
    </location>
</feature>
<name>A0A517QVS4_9PLAN</name>
<dbReference type="RefSeq" id="WP_145362027.1">
    <property type="nucleotide sequence ID" value="NZ_CP036268.1"/>
</dbReference>
<feature type="transmembrane region" description="Helical" evidence="1">
    <location>
        <begin position="479"/>
        <end position="495"/>
    </location>
</feature>
<organism evidence="2 3">
    <name type="scientific">Stratiformator vulcanicus</name>
    <dbReference type="NCBI Taxonomy" id="2527980"/>
    <lineage>
        <taxon>Bacteria</taxon>
        <taxon>Pseudomonadati</taxon>
        <taxon>Planctomycetota</taxon>
        <taxon>Planctomycetia</taxon>
        <taxon>Planctomycetales</taxon>
        <taxon>Planctomycetaceae</taxon>
        <taxon>Stratiformator</taxon>
    </lineage>
</organism>
<dbReference type="OrthoDB" id="231679at2"/>
<protein>
    <submittedName>
        <fullName evidence="2">Bacterial membrane protein YfhO</fullName>
    </submittedName>
</protein>
<feature type="transmembrane region" description="Helical" evidence="1">
    <location>
        <begin position="454"/>
        <end position="473"/>
    </location>
</feature>
<feature type="transmembrane region" description="Helical" evidence="1">
    <location>
        <begin position="599"/>
        <end position="617"/>
    </location>
</feature>
<feature type="transmembrane region" description="Helical" evidence="1">
    <location>
        <begin position="136"/>
        <end position="157"/>
    </location>
</feature>
<gene>
    <name evidence="2" type="ORF">Pan189_01120</name>
</gene>
<evidence type="ECO:0000313" key="2">
    <source>
        <dbReference type="EMBL" id="QDT35759.1"/>
    </source>
</evidence>
<feature type="transmembrane region" description="Helical" evidence="1">
    <location>
        <begin position="954"/>
        <end position="973"/>
    </location>
</feature>
<dbReference type="KEGG" id="svp:Pan189_01120"/>
<feature type="transmembrane region" description="Helical" evidence="1">
    <location>
        <begin position="210"/>
        <end position="226"/>
    </location>
</feature>
<dbReference type="PANTHER" id="PTHR38454:SF1">
    <property type="entry name" value="INTEGRAL MEMBRANE PROTEIN"/>
    <property type="match status" value="1"/>
</dbReference>
<dbReference type="Proteomes" id="UP000317318">
    <property type="component" value="Chromosome"/>
</dbReference>
<feature type="transmembrane region" description="Helical" evidence="1">
    <location>
        <begin position="507"/>
        <end position="526"/>
    </location>
</feature>
<accession>A0A517QVS4</accession>
<feature type="transmembrane region" description="Helical" evidence="1">
    <location>
        <begin position="103"/>
        <end position="124"/>
    </location>
</feature>
<dbReference type="AlphaFoldDB" id="A0A517QVS4"/>
<evidence type="ECO:0000256" key="1">
    <source>
        <dbReference type="SAM" id="Phobius"/>
    </source>
</evidence>
<feature type="transmembrane region" description="Helical" evidence="1">
    <location>
        <begin position="24"/>
        <end position="42"/>
    </location>
</feature>
<feature type="transmembrane region" description="Helical" evidence="1">
    <location>
        <begin position="187"/>
        <end position="204"/>
    </location>
</feature>
<reference evidence="2 3" key="1">
    <citation type="submission" date="2019-02" db="EMBL/GenBank/DDBJ databases">
        <title>Deep-cultivation of Planctomycetes and their phenomic and genomic characterization uncovers novel biology.</title>
        <authorList>
            <person name="Wiegand S."/>
            <person name="Jogler M."/>
            <person name="Boedeker C."/>
            <person name="Pinto D."/>
            <person name="Vollmers J."/>
            <person name="Rivas-Marin E."/>
            <person name="Kohn T."/>
            <person name="Peeters S.H."/>
            <person name="Heuer A."/>
            <person name="Rast P."/>
            <person name="Oberbeckmann S."/>
            <person name="Bunk B."/>
            <person name="Jeske O."/>
            <person name="Meyerdierks A."/>
            <person name="Storesund J.E."/>
            <person name="Kallscheuer N."/>
            <person name="Luecker S."/>
            <person name="Lage O.M."/>
            <person name="Pohl T."/>
            <person name="Merkel B.J."/>
            <person name="Hornburger P."/>
            <person name="Mueller R.-W."/>
            <person name="Bruemmer F."/>
            <person name="Labrenz M."/>
            <person name="Spormann A.M."/>
            <person name="Op den Camp H."/>
            <person name="Overmann J."/>
            <person name="Amann R."/>
            <person name="Jetten M.S.M."/>
            <person name="Mascher T."/>
            <person name="Medema M.H."/>
            <person name="Devos D.P."/>
            <person name="Kaster A.-K."/>
            <person name="Ovreas L."/>
            <person name="Rohde M."/>
            <person name="Galperin M.Y."/>
            <person name="Jogler C."/>
        </authorList>
    </citation>
    <scope>NUCLEOTIDE SEQUENCE [LARGE SCALE GENOMIC DNA]</scope>
    <source>
        <strain evidence="2 3">Pan189</strain>
    </source>
</reference>
<dbReference type="InterPro" id="IPR018580">
    <property type="entry name" value="Uncharacterised_YfhO"/>
</dbReference>
<dbReference type="EMBL" id="CP036268">
    <property type="protein sequence ID" value="QDT35759.1"/>
    <property type="molecule type" value="Genomic_DNA"/>
</dbReference>
<dbReference type="PANTHER" id="PTHR38454">
    <property type="entry name" value="INTEGRAL MEMBRANE PROTEIN-RELATED"/>
    <property type="match status" value="1"/>
</dbReference>
<evidence type="ECO:0000313" key="3">
    <source>
        <dbReference type="Proteomes" id="UP000317318"/>
    </source>
</evidence>
<feature type="transmembrane region" description="Helical" evidence="1">
    <location>
        <begin position="417"/>
        <end position="442"/>
    </location>
</feature>
<feature type="transmembrane region" description="Helical" evidence="1">
    <location>
        <begin position="163"/>
        <end position="180"/>
    </location>
</feature>
<keyword evidence="1" id="KW-0812">Transmembrane</keyword>
<proteinExistence type="predicted"/>